<dbReference type="Proteomes" id="UP000277928">
    <property type="component" value="Unassembled WGS sequence"/>
</dbReference>
<evidence type="ECO:0000256" key="1">
    <source>
        <dbReference type="ARBA" id="ARBA00009686"/>
    </source>
</evidence>
<evidence type="ECO:0000259" key="2">
    <source>
        <dbReference type="Pfam" id="PF02114"/>
    </source>
</evidence>
<name>A0A3P6SZ98_LITSI</name>
<reference evidence="3 4" key="1">
    <citation type="submission" date="2018-08" db="EMBL/GenBank/DDBJ databases">
        <authorList>
            <person name="Laetsch R D."/>
            <person name="Stevens L."/>
            <person name="Kumar S."/>
            <person name="Blaxter L. M."/>
        </authorList>
    </citation>
    <scope>NUCLEOTIDE SEQUENCE [LARGE SCALE GENOMIC DNA]</scope>
</reference>
<keyword evidence="4" id="KW-1185">Reference proteome</keyword>
<dbReference type="InterPro" id="IPR024253">
    <property type="entry name" value="Phosducin_thioredoxin-like_dom"/>
</dbReference>
<dbReference type="AlphaFoldDB" id="A0A3P6SZ98"/>
<accession>A0A3P6SZ98</accession>
<feature type="domain" description="Phosducin" evidence="2">
    <location>
        <begin position="99"/>
        <end position="233"/>
    </location>
</feature>
<dbReference type="InterPro" id="IPR001200">
    <property type="entry name" value="Phosducin"/>
</dbReference>
<dbReference type="PANTHER" id="PTHR46052">
    <property type="entry name" value="PHOSDUCIN-LIKE PROTEIN"/>
    <property type="match status" value="1"/>
</dbReference>
<proteinExistence type="inferred from homology"/>
<evidence type="ECO:0000313" key="4">
    <source>
        <dbReference type="Proteomes" id="UP000277928"/>
    </source>
</evidence>
<evidence type="ECO:0000313" key="3">
    <source>
        <dbReference type="EMBL" id="VDK75513.1"/>
    </source>
</evidence>
<gene>
    <name evidence="3" type="ORF">NLS_LOCUS2946</name>
</gene>
<dbReference type="OrthoDB" id="70588at2759"/>
<dbReference type="Gene3D" id="3.40.30.10">
    <property type="entry name" value="Glutaredoxin"/>
    <property type="match status" value="1"/>
</dbReference>
<dbReference type="CDD" id="cd02987">
    <property type="entry name" value="Phd_like_Phd"/>
    <property type="match status" value="1"/>
</dbReference>
<dbReference type="OMA" id="RWVLIHI"/>
<dbReference type="Pfam" id="PF02114">
    <property type="entry name" value="Phosducin"/>
    <property type="match status" value="1"/>
</dbReference>
<organism evidence="3 4">
    <name type="scientific">Litomosoides sigmodontis</name>
    <name type="common">Filarial nematode worm</name>
    <dbReference type="NCBI Taxonomy" id="42156"/>
    <lineage>
        <taxon>Eukaryota</taxon>
        <taxon>Metazoa</taxon>
        <taxon>Ecdysozoa</taxon>
        <taxon>Nematoda</taxon>
        <taxon>Chromadorea</taxon>
        <taxon>Rhabditida</taxon>
        <taxon>Spirurina</taxon>
        <taxon>Spiruromorpha</taxon>
        <taxon>Filarioidea</taxon>
        <taxon>Onchocercidae</taxon>
        <taxon>Litomosoides</taxon>
    </lineage>
</organism>
<comment type="similarity">
    <text evidence="1">Belongs to the phosducin family.</text>
</comment>
<dbReference type="PANTHER" id="PTHR46052:SF1">
    <property type="entry name" value="PHOSDUCIN-LIKE PROTEIN"/>
    <property type="match status" value="1"/>
</dbReference>
<sequence length="260" mass="29654">MAAALDMADLEAKLLYSDTAGYCSSSDEDDVKVGTNDGTFQDTAGSQLIPRNQWNTGPKGVLEDYKIRKAELEEEEARKYEEVVARAKIWSLSGEPVNDNLEDIRQRRLLEMKDRLYAFGKIDELTDKEQFLNLIEASQDRWVLIHIYDEGNEGSVVLNRVFNTLAVRHPNFKLGRVLPSVIGLSQQFKMKALPTLQVYRDESLVGNFIRITDQLGENFTADQLIHFLSENGIELELSKYPINVEDYYDDDDGVITDDYN</sequence>
<dbReference type="InterPro" id="IPR051499">
    <property type="entry name" value="Phosducin-like_reg"/>
</dbReference>
<dbReference type="GO" id="GO:0008277">
    <property type="term" value="P:regulation of G protein-coupled receptor signaling pathway"/>
    <property type="evidence" value="ECO:0007669"/>
    <property type="project" value="InterPro"/>
</dbReference>
<dbReference type="EMBL" id="UYRX01000147">
    <property type="protein sequence ID" value="VDK75513.1"/>
    <property type="molecule type" value="Genomic_DNA"/>
</dbReference>
<dbReference type="STRING" id="42156.A0A3P6SZ98"/>
<dbReference type="SUPFAM" id="SSF52833">
    <property type="entry name" value="Thioredoxin-like"/>
    <property type="match status" value="1"/>
</dbReference>
<dbReference type="InterPro" id="IPR036249">
    <property type="entry name" value="Thioredoxin-like_sf"/>
</dbReference>
<protein>
    <recommendedName>
        <fullName evidence="2">Phosducin domain-containing protein</fullName>
    </recommendedName>
</protein>